<dbReference type="InterPro" id="IPR029058">
    <property type="entry name" value="AB_hydrolase_fold"/>
</dbReference>
<evidence type="ECO:0000259" key="1">
    <source>
        <dbReference type="Pfam" id="PF00561"/>
    </source>
</evidence>
<dbReference type="GO" id="GO:0016020">
    <property type="term" value="C:membrane"/>
    <property type="evidence" value="ECO:0007669"/>
    <property type="project" value="TreeGrafter"/>
</dbReference>
<keyword evidence="2" id="KW-0378">Hydrolase</keyword>
<name>A0A923N4I1_9BACT</name>
<organism evidence="2 3">
    <name type="scientific">Pontibacter cellulosilyticus</name>
    <dbReference type="NCBI Taxonomy" id="1720253"/>
    <lineage>
        <taxon>Bacteria</taxon>
        <taxon>Pseudomonadati</taxon>
        <taxon>Bacteroidota</taxon>
        <taxon>Cytophagia</taxon>
        <taxon>Cytophagales</taxon>
        <taxon>Hymenobacteraceae</taxon>
        <taxon>Pontibacter</taxon>
    </lineage>
</organism>
<dbReference type="PRINTS" id="PR00412">
    <property type="entry name" value="EPOXHYDRLASE"/>
</dbReference>
<dbReference type="PANTHER" id="PTHR43798:SF33">
    <property type="entry name" value="HYDROLASE, PUTATIVE (AFU_ORTHOLOGUE AFUA_2G14860)-RELATED"/>
    <property type="match status" value="1"/>
</dbReference>
<accession>A0A923N4I1</accession>
<dbReference type="PANTHER" id="PTHR43798">
    <property type="entry name" value="MONOACYLGLYCEROL LIPASE"/>
    <property type="match status" value="1"/>
</dbReference>
<evidence type="ECO:0000313" key="2">
    <source>
        <dbReference type="EMBL" id="MBC5992383.1"/>
    </source>
</evidence>
<dbReference type="PRINTS" id="PR00111">
    <property type="entry name" value="ABHYDROLASE"/>
</dbReference>
<comment type="caution">
    <text evidence="2">The sequence shown here is derived from an EMBL/GenBank/DDBJ whole genome shotgun (WGS) entry which is preliminary data.</text>
</comment>
<protein>
    <submittedName>
        <fullName evidence="2">Alpha/beta hydrolase</fullName>
    </submittedName>
</protein>
<dbReference type="Proteomes" id="UP000603640">
    <property type="component" value="Unassembled WGS sequence"/>
</dbReference>
<feature type="domain" description="AB hydrolase-1" evidence="1">
    <location>
        <begin position="63"/>
        <end position="290"/>
    </location>
</feature>
<dbReference type="EMBL" id="JACRVF010000001">
    <property type="protein sequence ID" value="MBC5992383.1"/>
    <property type="molecule type" value="Genomic_DNA"/>
</dbReference>
<dbReference type="SUPFAM" id="SSF53474">
    <property type="entry name" value="alpha/beta-Hydrolases"/>
    <property type="match status" value="1"/>
</dbReference>
<reference evidence="2" key="1">
    <citation type="submission" date="2020-08" db="EMBL/GenBank/DDBJ databases">
        <title>Pontibacter sp. SD6 16S ribosomal RNA gene Genome sequencing and assembly.</title>
        <authorList>
            <person name="Kang M."/>
        </authorList>
    </citation>
    <scope>NUCLEOTIDE SEQUENCE</scope>
    <source>
        <strain evidence="2">SD6</strain>
    </source>
</reference>
<dbReference type="InterPro" id="IPR000639">
    <property type="entry name" value="Epox_hydrolase-like"/>
</dbReference>
<gene>
    <name evidence="2" type="ORF">H8S84_05985</name>
</gene>
<dbReference type="Pfam" id="PF00561">
    <property type="entry name" value="Abhydrolase_1"/>
    <property type="match status" value="1"/>
</dbReference>
<dbReference type="InterPro" id="IPR050266">
    <property type="entry name" value="AB_hydrolase_sf"/>
</dbReference>
<sequence length="306" mass="34134">MKLKHLFLAFFALLLITLVALPYVRSAEKFELNDETRKSIKGSFVRLPSGVTHYELAGPEGAPVVVLVHGFSVPAYIWDSNFNELAKAGFRVLRYDQFGRGFSDRPAVDYNAAFYHNQLNELLAALKVEEPVNLVGVSMGGAIVAGYTAAFPDRVNKVALLAPYNQATDISILKTPYVGDYLNQVYLVPTLLEGQASDFFNASVLPANYKSNFAAQMEYKGFDKAILSTLRNFISKDPQPYFKGLAETQKPILLIWGKNDPTVPYNKELTQMLNPKLILLDSCGHIPQIEYPEEVNRELVSFLGSR</sequence>
<dbReference type="AlphaFoldDB" id="A0A923N4I1"/>
<dbReference type="InterPro" id="IPR000073">
    <property type="entry name" value="AB_hydrolase_1"/>
</dbReference>
<dbReference type="RefSeq" id="WP_187066329.1">
    <property type="nucleotide sequence ID" value="NZ_JACRVF010000001.1"/>
</dbReference>
<proteinExistence type="predicted"/>
<evidence type="ECO:0000313" key="3">
    <source>
        <dbReference type="Proteomes" id="UP000603640"/>
    </source>
</evidence>
<keyword evidence="3" id="KW-1185">Reference proteome</keyword>
<dbReference type="Gene3D" id="3.40.50.1820">
    <property type="entry name" value="alpha/beta hydrolase"/>
    <property type="match status" value="1"/>
</dbReference>
<dbReference type="GO" id="GO:0016787">
    <property type="term" value="F:hydrolase activity"/>
    <property type="evidence" value="ECO:0007669"/>
    <property type="project" value="UniProtKB-KW"/>
</dbReference>